<protein>
    <submittedName>
        <fullName evidence="1">7482_t:CDS:1</fullName>
    </submittedName>
</protein>
<proteinExistence type="predicted"/>
<gene>
    <name evidence="1" type="ORF">FMOSSE_LOCUS3008</name>
</gene>
<sequence length="91" mass="10602">DISGNPKGMSIEVDEGRLPVQCTRKYSQSLRNYNDILKNTPYHTKPKTNHFDGPHIHEMYRILWIKHIVNYDLTFKVLTALLCIPSTSLFQ</sequence>
<name>A0A9N8Z8J1_FUNMO</name>
<evidence type="ECO:0000313" key="2">
    <source>
        <dbReference type="Proteomes" id="UP000789375"/>
    </source>
</evidence>
<dbReference type="AlphaFoldDB" id="A0A9N8Z8J1"/>
<feature type="non-terminal residue" evidence="1">
    <location>
        <position position="1"/>
    </location>
</feature>
<organism evidence="1 2">
    <name type="scientific">Funneliformis mosseae</name>
    <name type="common">Endomycorrhizal fungus</name>
    <name type="synonym">Glomus mosseae</name>
    <dbReference type="NCBI Taxonomy" id="27381"/>
    <lineage>
        <taxon>Eukaryota</taxon>
        <taxon>Fungi</taxon>
        <taxon>Fungi incertae sedis</taxon>
        <taxon>Mucoromycota</taxon>
        <taxon>Glomeromycotina</taxon>
        <taxon>Glomeromycetes</taxon>
        <taxon>Glomerales</taxon>
        <taxon>Glomeraceae</taxon>
        <taxon>Funneliformis</taxon>
    </lineage>
</organism>
<evidence type="ECO:0000313" key="1">
    <source>
        <dbReference type="EMBL" id="CAG8480716.1"/>
    </source>
</evidence>
<reference evidence="1" key="1">
    <citation type="submission" date="2021-06" db="EMBL/GenBank/DDBJ databases">
        <authorList>
            <person name="Kallberg Y."/>
            <person name="Tangrot J."/>
            <person name="Rosling A."/>
        </authorList>
    </citation>
    <scope>NUCLEOTIDE SEQUENCE</scope>
    <source>
        <strain evidence="1">87-6 pot B 2015</strain>
    </source>
</reference>
<dbReference type="Proteomes" id="UP000789375">
    <property type="component" value="Unassembled WGS sequence"/>
</dbReference>
<dbReference type="EMBL" id="CAJVPP010000419">
    <property type="protein sequence ID" value="CAG8480716.1"/>
    <property type="molecule type" value="Genomic_DNA"/>
</dbReference>
<keyword evidence="2" id="KW-1185">Reference proteome</keyword>
<accession>A0A9N8Z8J1</accession>
<comment type="caution">
    <text evidence="1">The sequence shown here is derived from an EMBL/GenBank/DDBJ whole genome shotgun (WGS) entry which is preliminary data.</text>
</comment>